<name>A0A0M3IGB0_ASCLU</name>
<accession>A0A0M3IGB0</accession>
<evidence type="ECO:0000256" key="1">
    <source>
        <dbReference type="PROSITE-ProRule" id="PRU00023"/>
    </source>
</evidence>
<dbReference type="InterPro" id="IPR002110">
    <property type="entry name" value="Ankyrin_rpt"/>
</dbReference>
<organism evidence="2 3">
    <name type="scientific">Ascaris lumbricoides</name>
    <name type="common">Giant roundworm</name>
    <dbReference type="NCBI Taxonomy" id="6252"/>
    <lineage>
        <taxon>Eukaryota</taxon>
        <taxon>Metazoa</taxon>
        <taxon>Ecdysozoa</taxon>
        <taxon>Nematoda</taxon>
        <taxon>Chromadorea</taxon>
        <taxon>Rhabditida</taxon>
        <taxon>Spirurina</taxon>
        <taxon>Ascaridomorpha</taxon>
        <taxon>Ascaridoidea</taxon>
        <taxon>Ascarididae</taxon>
        <taxon>Ascaris</taxon>
    </lineage>
</organism>
<evidence type="ECO:0000313" key="2">
    <source>
        <dbReference type="Proteomes" id="UP000036681"/>
    </source>
</evidence>
<dbReference type="Gene3D" id="3.10.20.90">
    <property type="entry name" value="Phosphatidylinositol 3-kinase Catalytic Subunit, Chain A, domain 1"/>
    <property type="match status" value="1"/>
</dbReference>
<dbReference type="AlphaFoldDB" id="A0A0M3IGB0"/>
<dbReference type="Gene3D" id="1.25.40.20">
    <property type="entry name" value="Ankyrin repeat-containing domain"/>
    <property type="match status" value="1"/>
</dbReference>
<dbReference type="InterPro" id="IPR036770">
    <property type="entry name" value="Ankyrin_rpt-contain_sf"/>
</dbReference>
<keyword evidence="2" id="KW-1185">Reference proteome</keyword>
<dbReference type="GO" id="GO:0045211">
    <property type="term" value="C:postsynaptic membrane"/>
    <property type="evidence" value="ECO:0007669"/>
    <property type="project" value="TreeGrafter"/>
</dbReference>
<dbReference type="Proteomes" id="UP000036681">
    <property type="component" value="Unplaced"/>
</dbReference>
<dbReference type="SUPFAM" id="SSF48403">
    <property type="entry name" value="Ankyrin repeat"/>
    <property type="match status" value="1"/>
</dbReference>
<dbReference type="GO" id="GO:0035255">
    <property type="term" value="F:ionotropic glutamate receptor binding"/>
    <property type="evidence" value="ECO:0007669"/>
    <property type="project" value="TreeGrafter"/>
</dbReference>
<dbReference type="WBParaSite" id="ALUE_0001731701-mRNA-1">
    <property type="protein sequence ID" value="ALUE_0001731701-mRNA-1"/>
    <property type="gene ID" value="ALUE_0001731701"/>
</dbReference>
<dbReference type="SMART" id="SM00248">
    <property type="entry name" value="ANK"/>
    <property type="match status" value="3"/>
</dbReference>
<keyword evidence="1" id="KW-0040">ANK repeat</keyword>
<dbReference type="GO" id="GO:0014069">
    <property type="term" value="C:postsynaptic density"/>
    <property type="evidence" value="ECO:0007669"/>
    <property type="project" value="TreeGrafter"/>
</dbReference>
<dbReference type="GO" id="GO:0030160">
    <property type="term" value="F:synaptic receptor adaptor activity"/>
    <property type="evidence" value="ECO:0007669"/>
    <property type="project" value="TreeGrafter"/>
</dbReference>
<dbReference type="InterPro" id="IPR051569">
    <property type="entry name" value="SHANK"/>
</dbReference>
<dbReference type="Pfam" id="PF00023">
    <property type="entry name" value="Ank"/>
    <property type="match status" value="1"/>
</dbReference>
<reference evidence="3" key="1">
    <citation type="submission" date="2017-02" db="UniProtKB">
        <authorList>
            <consortium name="WormBaseParasite"/>
        </authorList>
    </citation>
    <scope>IDENTIFICATION</scope>
</reference>
<dbReference type="PANTHER" id="PTHR24135:SF28">
    <property type="entry name" value="LD13733P"/>
    <property type="match status" value="1"/>
</dbReference>
<proteinExistence type="predicted"/>
<dbReference type="GO" id="GO:0043197">
    <property type="term" value="C:dendritic spine"/>
    <property type="evidence" value="ECO:0007669"/>
    <property type="project" value="TreeGrafter"/>
</dbReference>
<feature type="repeat" description="ANK" evidence="1">
    <location>
        <begin position="193"/>
        <end position="222"/>
    </location>
</feature>
<dbReference type="PROSITE" id="PS50088">
    <property type="entry name" value="ANK_REPEAT"/>
    <property type="match status" value="2"/>
</dbReference>
<dbReference type="CDD" id="cd17091">
    <property type="entry name" value="FERM_F0_SHANK"/>
    <property type="match status" value="1"/>
</dbReference>
<feature type="repeat" description="ANK" evidence="1">
    <location>
        <begin position="143"/>
        <end position="176"/>
    </location>
</feature>
<evidence type="ECO:0000313" key="3">
    <source>
        <dbReference type="WBParaSite" id="ALUE_0001731701-mRNA-1"/>
    </source>
</evidence>
<protein>
    <submittedName>
        <fullName evidence="3">ANK_REP_REGION domain-containing protein</fullName>
    </submittedName>
</protein>
<dbReference type="PANTHER" id="PTHR24135">
    <property type="entry name" value="SH3 AND MULTIPLE ANKYRIN REPEAT DOMAINS PROTEIN"/>
    <property type="match status" value="1"/>
</dbReference>
<sequence length="277" mass="31357">MYGDELLNVQIFVPELGVQKCLSVHLDEMVWDVKRKLLASLQEPLQLSFNYGLFLPPCDGRAGKFLLEDRLIRDYPFHDCVPYLELKYKKRVYKMLKMDEKQLKHLHSKANLKKFMEYVHSKNGEKVEKMCGAGLDPNFHDAHGDSPLTLAVDAPDNRAVIVALVGGGAHLDFRNSEGQGWYKLSAELGVYLTAMHKAAFMSSVENVRTLLELGASPNYRDPLGLTPLYYNMLMVDSKPDVAEMLLMDAADISITDMHGNHEIHQVQLTLFSSLLLF</sequence>